<proteinExistence type="predicted"/>
<feature type="signal peptide" evidence="1">
    <location>
        <begin position="1"/>
        <end position="25"/>
    </location>
</feature>
<name>A0A1G7KYH6_9BACT</name>
<evidence type="ECO:0000259" key="2">
    <source>
        <dbReference type="Pfam" id="PF16694"/>
    </source>
</evidence>
<dbReference type="Proteomes" id="UP000182427">
    <property type="component" value="Chromosome I"/>
</dbReference>
<gene>
    <name evidence="3" type="ORF">SAMN05444167_2362</name>
</gene>
<dbReference type="EMBL" id="LT629690">
    <property type="protein sequence ID" value="SDF42307.1"/>
    <property type="molecule type" value="Genomic_DNA"/>
</dbReference>
<evidence type="ECO:0000313" key="3">
    <source>
        <dbReference type="EMBL" id="SDF42307.1"/>
    </source>
</evidence>
<feature type="domain" description="Cytochrome P460" evidence="2">
    <location>
        <begin position="36"/>
        <end position="166"/>
    </location>
</feature>
<dbReference type="InterPro" id="IPR032033">
    <property type="entry name" value="Cytochrome_P460"/>
</dbReference>
<dbReference type="RefSeq" id="WP_083345313.1">
    <property type="nucleotide sequence ID" value="NZ_LT629690.1"/>
</dbReference>
<organism evidence="3 4">
    <name type="scientific">Terriglobus roseus</name>
    <dbReference type="NCBI Taxonomy" id="392734"/>
    <lineage>
        <taxon>Bacteria</taxon>
        <taxon>Pseudomonadati</taxon>
        <taxon>Acidobacteriota</taxon>
        <taxon>Terriglobia</taxon>
        <taxon>Terriglobales</taxon>
        <taxon>Acidobacteriaceae</taxon>
        <taxon>Terriglobus</taxon>
    </lineage>
</organism>
<feature type="chain" id="PRO_5009241726" evidence="1">
    <location>
        <begin position="26"/>
        <end position="170"/>
    </location>
</feature>
<evidence type="ECO:0000313" key="4">
    <source>
        <dbReference type="Proteomes" id="UP000182427"/>
    </source>
</evidence>
<accession>A0A1G7KYH6</accession>
<dbReference type="OrthoDB" id="511546at2"/>
<dbReference type="Gene3D" id="3.50.70.20">
    <property type="entry name" value="Cytochrome P460"/>
    <property type="match status" value="1"/>
</dbReference>
<keyword evidence="4" id="KW-1185">Reference proteome</keyword>
<evidence type="ECO:0000256" key="1">
    <source>
        <dbReference type="SAM" id="SignalP"/>
    </source>
</evidence>
<dbReference type="CDD" id="cd20753">
    <property type="entry name" value="cyt_P460_Mc-like"/>
    <property type="match status" value="1"/>
</dbReference>
<dbReference type="Pfam" id="PF16694">
    <property type="entry name" value="Cytochrome_P460"/>
    <property type="match status" value="1"/>
</dbReference>
<dbReference type="InterPro" id="IPR038142">
    <property type="entry name" value="Cytochrome_P460_sp"/>
</dbReference>
<sequence length="170" mass="18461">MKRVTAAVFGLMLIGGVSFSPAVYARSADAPAINLPSDYRDWKLISVAHEAGALNDIRAILGNDAAVAAYRSGAQTFPDGAMIVRVAWAYTPSEENNRSFGREQSFVAGAPTNIQLMIKDAEKFKATGGWGYAQFADANASNSVKDSVNQCFHCHQAVQSRDYLFTRYAR</sequence>
<keyword evidence="1" id="KW-0732">Signal</keyword>
<dbReference type="AlphaFoldDB" id="A0A1G7KYH6"/>
<reference evidence="3 4" key="1">
    <citation type="submission" date="2016-10" db="EMBL/GenBank/DDBJ databases">
        <authorList>
            <person name="de Groot N.N."/>
        </authorList>
    </citation>
    <scope>NUCLEOTIDE SEQUENCE [LARGE SCALE GENOMIC DNA]</scope>
    <source>
        <strain evidence="3 4">GAS232</strain>
    </source>
</reference>
<protein>
    <submittedName>
        <fullName evidence="3">Cytochrome P460</fullName>
    </submittedName>
</protein>